<dbReference type="EMBL" id="CP089982">
    <property type="protein sequence ID" value="WXA97294.1"/>
    <property type="molecule type" value="Genomic_DNA"/>
</dbReference>
<evidence type="ECO:0000256" key="5">
    <source>
        <dbReference type="ARBA" id="ARBA00022692"/>
    </source>
</evidence>
<protein>
    <recommendedName>
        <fullName evidence="8">Probable membrane transporter protein</fullName>
    </recommendedName>
</protein>
<evidence type="ECO:0000256" key="7">
    <source>
        <dbReference type="ARBA" id="ARBA00023136"/>
    </source>
</evidence>
<dbReference type="Proteomes" id="UP001379533">
    <property type="component" value="Chromosome"/>
</dbReference>
<evidence type="ECO:0000256" key="1">
    <source>
        <dbReference type="ARBA" id="ARBA00004651"/>
    </source>
</evidence>
<reference evidence="9 10" key="1">
    <citation type="submission" date="2021-12" db="EMBL/GenBank/DDBJ databases">
        <title>Discovery of the Pendulisporaceae a myxobacterial family with distinct sporulation behavior and unique specialized metabolism.</title>
        <authorList>
            <person name="Garcia R."/>
            <person name="Popoff A."/>
            <person name="Bader C.D."/>
            <person name="Loehr J."/>
            <person name="Walesch S."/>
            <person name="Walt C."/>
            <person name="Boldt J."/>
            <person name="Bunk B."/>
            <person name="Haeckl F.J.F.P.J."/>
            <person name="Gunesch A.P."/>
            <person name="Birkelbach J."/>
            <person name="Nuebel U."/>
            <person name="Pietschmann T."/>
            <person name="Bach T."/>
            <person name="Mueller R."/>
        </authorList>
    </citation>
    <scope>NUCLEOTIDE SEQUENCE [LARGE SCALE GENOMIC DNA]</scope>
    <source>
        <strain evidence="9 10">MSr12523</strain>
    </source>
</reference>
<feature type="transmembrane region" description="Helical" evidence="8">
    <location>
        <begin position="199"/>
        <end position="219"/>
    </location>
</feature>
<evidence type="ECO:0000256" key="4">
    <source>
        <dbReference type="ARBA" id="ARBA00022475"/>
    </source>
</evidence>
<evidence type="ECO:0000256" key="8">
    <source>
        <dbReference type="RuleBase" id="RU363041"/>
    </source>
</evidence>
<evidence type="ECO:0000256" key="6">
    <source>
        <dbReference type="ARBA" id="ARBA00022989"/>
    </source>
</evidence>
<keyword evidence="6 8" id="KW-1133">Transmembrane helix</keyword>
<keyword evidence="5 8" id="KW-0812">Transmembrane</keyword>
<dbReference type="PANTHER" id="PTHR30269:SF0">
    <property type="entry name" value="MEMBRANE TRANSPORTER PROTEIN YFCA-RELATED"/>
    <property type="match status" value="1"/>
</dbReference>
<evidence type="ECO:0000256" key="2">
    <source>
        <dbReference type="ARBA" id="ARBA00009142"/>
    </source>
</evidence>
<feature type="transmembrane region" description="Helical" evidence="8">
    <location>
        <begin position="117"/>
        <end position="139"/>
    </location>
</feature>
<comment type="subcellular location">
    <subcellularLocation>
        <location evidence="1 8">Cell membrane</location>
        <topology evidence="1 8">Multi-pass membrane protein</topology>
    </subcellularLocation>
</comment>
<keyword evidence="10" id="KW-1185">Reference proteome</keyword>
<keyword evidence="3" id="KW-0813">Transport</keyword>
<keyword evidence="7 8" id="KW-0472">Membrane</keyword>
<dbReference type="PANTHER" id="PTHR30269">
    <property type="entry name" value="TRANSMEMBRANE PROTEIN YFCA"/>
    <property type="match status" value="1"/>
</dbReference>
<feature type="transmembrane region" description="Helical" evidence="8">
    <location>
        <begin position="226"/>
        <end position="246"/>
    </location>
</feature>
<organism evidence="9 10">
    <name type="scientific">Pendulispora brunnea</name>
    <dbReference type="NCBI Taxonomy" id="2905690"/>
    <lineage>
        <taxon>Bacteria</taxon>
        <taxon>Pseudomonadati</taxon>
        <taxon>Myxococcota</taxon>
        <taxon>Myxococcia</taxon>
        <taxon>Myxococcales</taxon>
        <taxon>Sorangiineae</taxon>
        <taxon>Pendulisporaceae</taxon>
        <taxon>Pendulispora</taxon>
    </lineage>
</organism>
<gene>
    <name evidence="9" type="ORF">LZC95_10650</name>
</gene>
<evidence type="ECO:0000313" key="9">
    <source>
        <dbReference type="EMBL" id="WXA97294.1"/>
    </source>
</evidence>
<proteinExistence type="inferred from homology"/>
<dbReference type="InterPro" id="IPR052017">
    <property type="entry name" value="TSUP"/>
</dbReference>
<evidence type="ECO:0000256" key="3">
    <source>
        <dbReference type="ARBA" id="ARBA00022448"/>
    </source>
</evidence>
<feature type="transmembrane region" description="Helical" evidence="8">
    <location>
        <begin position="252"/>
        <end position="270"/>
    </location>
</feature>
<comment type="similarity">
    <text evidence="2 8">Belongs to the 4-toluene sulfonate uptake permease (TSUP) (TC 2.A.102) family.</text>
</comment>
<feature type="transmembrane region" description="Helical" evidence="8">
    <location>
        <begin position="92"/>
        <end position="111"/>
    </location>
</feature>
<evidence type="ECO:0000313" key="10">
    <source>
        <dbReference type="Proteomes" id="UP001379533"/>
    </source>
</evidence>
<name>A0ABZ2KGU1_9BACT</name>
<dbReference type="RefSeq" id="WP_394847910.1">
    <property type="nucleotide sequence ID" value="NZ_CP089982.1"/>
</dbReference>
<dbReference type="Pfam" id="PF01925">
    <property type="entry name" value="TauE"/>
    <property type="match status" value="1"/>
</dbReference>
<dbReference type="InterPro" id="IPR002781">
    <property type="entry name" value="TM_pro_TauE-like"/>
</dbReference>
<sequence>MYGEEIRYVEQHWPYSCVVTIAQGALLFVVASVAGALNSVAGGGSFLTFPALIFAGVPPVIANATNSVAVWPGGVAGAFAYRTELHEMRRELVALSASSFLGGLLGALLLLRTTDAAFMGLVPWLLLAATSLFSFGGIVTQRIRSLSTGPASPRAQMVSLVAVQFVIGIYGGYFGGGMGIMMLASLAVMGMTRIHAMNALKTVLTTVINGIAIVAFIAAGKIAWGYALLMAIGATGGGYMGAFAARMSDPKWMRRFILLVAWAMTAWFFVKQYGAR</sequence>
<keyword evidence="4 8" id="KW-1003">Cell membrane</keyword>
<feature type="transmembrane region" description="Helical" evidence="8">
    <location>
        <begin position="160"/>
        <end position="187"/>
    </location>
</feature>
<accession>A0ABZ2KGU1</accession>
<feature type="transmembrane region" description="Helical" evidence="8">
    <location>
        <begin position="49"/>
        <end position="71"/>
    </location>
</feature>
<feature type="transmembrane region" description="Helical" evidence="8">
    <location>
        <begin position="12"/>
        <end position="37"/>
    </location>
</feature>